<dbReference type="GO" id="GO:0046872">
    <property type="term" value="F:metal ion binding"/>
    <property type="evidence" value="ECO:0007669"/>
    <property type="project" value="UniProtKB-KW"/>
</dbReference>
<name>A0A2M3ZDU9_9DIPT</name>
<dbReference type="GO" id="GO:0006979">
    <property type="term" value="P:response to oxidative stress"/>
    <property type="evidence" value="ECO:0007669"/>
    <property type="project" value="InterPro"/>
</dbReference>
<accession>A0A2M3ZDU9</accession>
<proteinExistence type="predicted"/>
<dbReference type="InterPro" id="IPR010255">
    <property type="entry name" value="Haem_peroxidase_sf"/>
</dbReference>
<feature type="binding site" description="axial binding residue" evidence="2">
    <location>
        <position position="463"/>
    </location>
    <ligand>
        <name>heme b</name>
        <dbReference type="ChEBI" id="CHEBI:60344"/>
    </ligand>
    <ligandPart>
        <name>Fe</name>
        <dbReference type="ChEBI" id="CHEBI:18248"/>
    </ligandPart>
</feature>
<dbReference type="InterPro" id="IPR019791">
    <property type="entry name" value="Haem_peroxidase_animal"/>
</dbReference>
<evidence type="ECO:0000256" key="3">
    <source>
        <dbReference type="SAM" id="SignalP"/>
    </source>
</evidence>
<dbReference type="SUPFAM" id="SSF48113">
    <property type="entry name" value="Heme-dependent peroxidases"/>
    <property type="match status" value="1"/>
</dbReference>
<reference evidence="4" key="1">
    <citation type="submission" date="2018-01" db="EMBL/GenBank/DDBJ databases">
        <title>An insight into the sialome of Amazonian anophelines.</title>
        <authorList>
            <person name="Ribeiro J.M."/>
            <person name="Scarpassa V."/>
            <person name="Calvo E."/>
        </authorList>
    </citation>
    <scope>NUCLEOTIDE SEQUENCE</scope>
    <source>
        <tissue evidence="4">Salivary glands</tissue>
    </source>
</reference>
<dbReference type="GO" id="GO:0004601">
    <property type="term" value="F:peroxidase activity"/>
    <property type="evidence" value="ECO:0007669"/>
    <property type="project" value="UniProtKB-KW"/>
</dbReference>
<dbReference type="Pfam" id="PF03098">
    <property type="entry name" value="An_peroxidase"/>
    <property type="match status" value="1"/>
</dbReference>
<organism evidence="4">
    <name type="scientific">Anopheles braziliensis</name>
    <dbReference type="NCBI Taxonomy" id="58242"/>
    <lineage>
        <taxon>Eukaryota</taxon>
        <taxon>Metazoa</taxon>
        <taxon>Ecdysozoa</taxon>
        <taxon>Arthropoda</taxon>
        <taxon>Hexapoda</taxon>
        <taxon>Insecta</taxon>
        <taxon>Pterygota</taxon>
        <taxon>Neoptera</taxon>
        <taxon>Endopterygota</taxon>
        <taxon>Diptera</taxon>
        <taxon>Nematocera</taxon>
        <taxon>Culicoidea</taxon>
        <taxon>Culicidae</taxon>
        <taxon>Anophelinae</taxon>
        <taxon>Anopheles</taxon>
    </lineage>
</organism>
<dbReference type="PRINTS" id="PR00457">
    <property type="entry name" value="ANPEROXIDASE"/>
</dbReference>
<sequence>MLGFRVAILVSLLSSFHALELTDRGVDRYELEPRLTEHLNRFASASNVEESLNYGQMVVEKSIRAEGAIVGGRDRKINRGGVAYAQLIDGYPTPDTERQDRLAGTVLRASSYFVNRYCASWAIPSYECGLFLSGIALPESSPLYARCRSLIEAKEHNDQYRRLLPAVYDDGIYSFRRSVTGQELPSARVVSSKFHSRTGADDNDPGRHTAALVQWSQFIEHDLAKTTVQTMHDGADIECCTMEHGPLLPRYRHPAACAPIPVPVDDPFYREHRATCLNYVRSARSLGDSCQLGPANQLNAATAHLDLSQLYGSTVNESMVQRTHQGGRLRSQQYDSLDYLPDGSASLCVTDEQLETICYSSGDSRVNVNPYVTLLHTLFLRSHNRLAKHLALVAPQHWTDEQLFTVARLVNTRVYRKIVREWLTTITGSGGTRSTLDQDPQPDQTAQQRVSNEFATAAIRFYHTMMPGTVGNVPLQTLFYRPKDLRKRDYFRQLIDSVLHQSAMALDTAYVDEVAHLLFGSVSRQIGLDVLALDIQRGRDHGLARYVDYYALCNGGDRIDDWNQLESVMRPDDLAILRSTYARVEDVDLIVGGVAERPKATAAGVGAIVGPTFSCLIREQIERSLTEEKGQAGAEIDVLVDGMLKDYGAARFMCDTAPVDRVQRDIFRLPSPVDNPSLDCSQLPSLDLTRLVQALDVAAGGWPQLRRRMDHASA</sequence>
<feature type="signal peptide" evidence="3">
    <location>
        <begin position="1"/>
        <end position="18"/>
    </location>
</feature>
<evidence type="ECO:0000256" key="2">
    <source>
        <dbReference type="PIRSR" id="PIRSR619791-2"/>
    </source>
</evidence>
<keyword evidence="1 4" id="KW-0560">Oxidoreductase</keyword>
<dbReference type="PANTHER" id="PTHR11475:SF125">
    <property type="entry name" value="GH11385P"/>
    <property type="match status" value="1"/>
</dbReference>
<dbReference type="AlphaFoldDB" id="A0A2M3ZDU9"/>
<keyword evidence="2" id="KW-0408">Iron</keyword>
<dbReference type="EMBL" id="GGFM01005973">
    <property type="protein sequence ID" value="MBW26724.1"/>
    <property type="molecule type" value="Transcribed_RNA"/>
</dbReference>
<dbReference type="PROSITE" id="PS50292">
    <property type="entry name" value="PEROXIDASE_3"/>
    <property type="match status" value="1"/>
</dbReference>
<dbReference type="InterPro" id="IPR037120">
    <property type="entry name" value="Haem_peroxidase_sf_animal"/>
</dbReference>
<protein>
    <submittedName>
        <fullName evidence="4">Putative chorion peroxidase</fullName>
    </submittedName>
</protein>
<dbReference type="Gene3D" id="1.10.640.10">
    <property type="entry name" value="Haem peroxidase domain superfamily, animal type"/>
    <property type="match status" value="1"/>
</dbReference>
<evidence type="ECO:0000256" key="1">
    <source>
        <dbReference type="ARBA" id="ARBA00022559"/>
    </source>
</evidence>
<dbReference type="GO" id="GO:0020037">
    <property type="term" value="F:heme binding"/>
    <property type="evidence" value="ECO:0007669"/>
    <property type="project" value="InterPro"/>
</dbReference>
<keyword evidence="1 4" id="KW-0575">Peroxidase</keyword>
<dbReference type="PANTHER" id="PTHR11475">
    <property type="entry name" value="OXIDASE/PEROXIDASE"/>
    <property type="match status" value="1"/>
</dbReference>
<keyword evidence="2" id="KW-0349">Heme</keyword>
<feature type="chain" id="PRO_5014805009" evidence="3">
    <location>
        <begin position="19"/>
        <end position="714"/>
    </location>
</feature>
<keyword evidence="3" id="KW-0732">Signal</keyword>
<keyword evidence="2" id="KW-0479">Metal-binding</keyword>
<evidence type="ECO:0000313" key="4">
    <source>
        <dbReference type="EMBL" id="MBW26724.1"/>
    </source>
</evidence>